<evidence type="ECO:0000256" key="4">
    <source>
        <dbReference type="ARBA" id="ARBA00022475"/>
    </source>
</evidence>
<keyword evidence="5 9" id="KW-0812">Transmembrane</keyword>
<keyword evidence="3" id="KW-0813">Transport</keyword>
<dbReference type="STRING" id="1349762.GCA_001592245_00377"/>
<feature type="transmembrane region" description="Helical" evidence="9">
    <location>
        <begin position="210"/>
        <end position="232"/>
    </location>
</feature>
<evidence type="ECO:0000313" key="10">
    <source>
        <dbReference type="EMBL" id="QBY52308.1"/>
    </source>
</evidence>
<reference evidence="10 11" key="1">
    <citation type="submission" date="2019-03" db="EMBL/GenBank/DDBJ databases">
        <title>Efficiently degradation of phenoxyalkanoic acid herbicides by Cupriavidus oxalaticus strain X32.</title>
        <authorList>
            <person name="Sheng X."/>
        </authorList>
    </citation>
    <scope>NUCLEOTIDE SEQUENCE [LARGE SCALE GENOMIC DNA]</scope>
    <source>
        <strain evidence="10 11">X32</strain>
    </source>
</reference>
<evidence type="ECO:0000256" key="8">
    <source>
        <dbReference type="SAM" id="MobiDB-lite"/>
    </source>
</evidence>
<feature type="compositionally biased region" description="Low complexity" evidence="8">
    <location>
        <begin position="363"/>
        <end position="389"/>
    </location>
</feature>
<evidence type="ECO:0000313" key="11">
    <source>
        <dbReference type="Proteomes" id="UP000295294"/>
    </source>
</evidence>
<sequence>MSSGQLIEKIAAVFALIVLIGGSLLVLAPFTTALLWGAILAYSSWYPYTVLSRWLGNRRSLSALICVLLATVIVLGPFVYAGASFSAHVDDLSALVNRYMEQGIPQLPEWLSSLPYVGTYLQSSWNSIINADSEMVANLRKLIAPVGHVLLGAGLSIGAGLGQLALSIILAFFFYTGGEFAIAWLRAGMRRIAGERADHLLELAGSTVKGVVYGVLGTAFIQAVLAAIGLWIAGVPGAAILGFVTFFLSVVPVGPPLVWLPAALWLYHTGSTGWAIFLVIWGVGVVSMADNIVKPLLISKGTGMPLIWIMLGVLGGALAFGFLGVFIGPTLLAVAYALLRDWTIGSQEELKQDLARDLKPGGAPAVSAATHPGAAAPAAPAVPAVVDNPDVPPATTGKHPG</sequence>
<gene>
    <name evidence="10" type="ORF">E0W60_13910</name>
</gene>
<feature type="transmembrane region" description="Helical" evidence="9">
    <location>
        <begin position="12"/>
        <end position="41"/>
    </location>
</feature>
<comment type="subcellular location">
    <subcellularLocation>
        <location evidence="1">Cell membrane</location>
        <topology evidence="1">Multi-pass membrane protein</topology>
    </subcellularLocation>
</comment>
<feature type="region of interest" description="Disordered" evidence="8">
    <location>
        <begin position="360"/>
        <end position="401"/>
    </location>
</feature>
<keyword evidence="4" id="KW-1003">Cell membrane</keyword>
<dbReference type="RefSeq" id="WP_135704651.1">
    <property type="nucleotide sequence ID" value="NZ_CP038635.1"/>
</dbReference>
<dbReference type="OrthoDB" id="106838at2"/>
<feature type="transmembrane region" description="Helical" evidence="9">
    <location>
        <begin position="168"/>
        <end position="189"/>
    </location>
</feature>
<comment type="similarity">
    <text evidence="2">Belongs to the autoinducer-2 exporter (AI-2E) (TC 2.A.86) family.</text>
</comment>
<evidence type="ECO:0000256" key="1">
    <source>
        <dbReference type="ARBA" id="ARBA00004651"/>
    </source>
</evidence>
<feature type="transmembrane region" description="Helical" evidence="9">
    <location>
        <begin position="61"/>
        <end position="83"/>
    </location>
</feature>
<name>A0A4P7L9Y4_9BURK</name>
<feature type="transmembrane region" description="Helical" evidence="9">
    <location>
        <begin position="238"/>
        <end position="258"/>
    </location>
</feature>
<evidence type="ECO:0000256" key="7">
    <source>
        <dbReference type="ARBA" id="ARBA00023136"/>
    </source>
</evidence>
<evidence type="ECO:0000256" key="3">
    <source>
        <dbReference type="ARBA" id="ARBA00022448"/>
    </source>
</evidence>
<evidence type="ECO:0000256" key="5">
    <source>
        <dbReference type="ARBA" id="ARBA00022692"/>
    </source>
</evidence>
<dbReference type="InterPro" id="IPR002549">
    <property type="entry name" value="AI-2E-like"/>
</dbReference>
<proteinExistence type="inferred from homology"/>
<dbReference type="Proteomes" id="UP000295294">
    <property type="component" value="Chromosome 2"/>
</dbReference>
<dbReference type="PANTHER" id="PTHR21716">
    <property type="entry name" value="TRANSMEMBRANE PROTEIN"/>
    <property type="match status" value="1"/>
</dbReference>
<dbReference type="AlphaFoldDB" id="A0A4P7L9Y4"/>
<dbReference type="PANTHER" id="PTHR21716:SF67">
    <property type="entry name" value="TRANSPORT PROTEIN YDIK-RELATED"/>
    <property type="match status" value="1"/>
</dbReference>
<evidence type="ECO:0000256" key="9">
    <source>
        <dbReference type="SAM" id="Phobius"/>
    </source>
</evidence>
<keyword evidence="7 9" id="KW-0472">Membrane</keyword>
<evidence type="ECO:0000256" key="2">
    <source>
        <dbReference type="ARBA" id="ARBA00009773"/>
    </source>
</evidence>
<dbReference type="EMBL" id="CP038635">
    <property type="protein sequence ID" value="QBY52308.1"/>
    <property type="molecule type" value="Genomic_DNA"/>
</dbReference>
<keyword evidence="6 9" id="KW-1133">Transmembrane helix</keyword>
<dbReference type="GO" id="GO:0005886">
    <property type="term" value="C:plasma membrane"/>
    <property type="evidence" value="ECO:0007669"/>
    <property type="project" value="UniProtKB-SubCell"/>
</dbReference>
<organism evidence="10 11">
    <name type="scientific">Cupriavidus oxalaticus</name>
    <dbReference type="NCBI Taxonomy" id="96344"/>
    <lineage>
        <taxon>Bacteria</taxon>
        <taxon>Pseudomonadati</taxon>
        <taxon>Pseudomonadota</taxon>
        <taxon>Betaproteobacteria</taxon>
        <taxon>Burkholderiales</taxon>
        <taxon>Burkholderiaceae</taxon>
        <taxon>Cupriavidus</taxon>
    </lineage>
</organism>
<feature type="transmembrane region" description="Helical" evidence="9">
    <location>
        <begin position="265"/>
        <end position="286"/>
    </location>
</feature>
<dbReference type="Pfam" id="PF01594">
    <property type="entry name" value="AI-2E_transport"/>
    <property type="match status" value="1"/>
</dbReference>
<accession>A0A4P7L9Y4</accession>
<feature type="transmembrane region" description="Helical" evidence="9">
    <location>
        <begin position="306"/>
        <end position="339"/>
    </location>
</feature>
<dbReference type="KEGG" id="cox:E0W60_13910"/>
<evidence type="ECO:0000256" key="6">
    <source>
        <dbReference type="ARBA" id="ARBA00022989"/>
    </source>
</evidence>
<protein>
    <submittedName>
        <fullName evidence="10">AI-2E family transporter</fullName>
    </submittedName>
</protein>